<dbReference type="Proteomes" id="UP000825935">
    <property type="component" value="Chromosome 32"/>
</dbReference>
<feature type="repeat" description="PPR" evidence="2">
    <location>
        <begin position="490"/>
        <end position="524"/>
    </location>
</feature>
<dbReference type="Gene3D" id="1.25.40.10">
    <property type="entry name" value="Tetratricopeptide repeat domain"/>
    <property type="match status" value="4"/>
</dbReference>
<dbReference type="PROSITE" id="PS51375">
    <property type="entry name" value="PPR"/>
    <property type="match status" value="5"/>
</dbReference>
<reference evidence="3" key="1">
    <citation type="submission" date="2021-08" db="EMBL/GenBank/DDBJ databases">
        <title>WGS assembly of Ceratopteris richardii.</title>
        <authorList>
            <person name="Marchant D.B."/>
            <person name="Chen G."/>
            <person name="Jenkins J."/>
            <person name="Shu S."/>
            <person name="Leebens-Mack J."/>
            <person name="Grimwood J."/>
            <person name="Schmutz J."/>
            <person name="Soltis P."/>
            <person name="Soltis D."/>
            <person name="Chen Z.-H."/>
        </authorList>
    </citation>
    <scope>NUCLEOTIDE SEQUENCE</scope>
    <source>
        <strain evidence="3">Whitten #5841</strain>
        <tissue evidence="3">Leaf</tissue>
    </source>
</reference>
<dbReference type="InterPro" id="IPR046960">
    <property type="entry name" value="PPR_At4g14850-like_plant"/>
</dbReference>
<evidence type="ECO:0000256" key="1">
    <source>
        <dbReference type="ARBA" id="ARBA00022737"/>
    </source>
</evidence>
<dbReference type="GO" id="GO:0009451">
    <property type="term" value="P:RNA modification"/>
    <property type="evidence" value="ECO:0007669"/>
    <property type="project" value="InterPro"/>
</dbReference>
<feature type="repeat" description="PPR" evidence="2">
    <location>
        <begin position="190"/>
        <end position="224"/>
    </location>
</feature>
<dbReference type="AlphaFoldDB" id="A0A8T2QUC9"/>
<name>A0A8T2QUC9_CERRI</name>
<comment type="caution">
    <text evidence="3">The sequence shown here is derived from an EMBL/GenBank/DDBJ whole genome shotgun (WGS) entry which is preliminary data.</text>
</comment>
<dbReference type="PANTHER" id="PTHR24015">
    <property type="entry name" value="OS07G0578800 PROTEIN-RELATED"/>
    <property type="match status" value="1"/>
</dbReference>
<feature type="repeat" description="PPR" evidence="2">
    <location>
        <begin position="288"/>
        <end position="322"/>
    </location>
</feature>
<dbReference type="NCBIfam" id="TIGR00756">
    <property type="entry name" value="PPR"/>
    <property type="match status" value="5"/>
</dbReference>
<dbReference type="OrthoDB" id="185373at2759"/>
<sequence length="760" mass="85243">MVPLPRHCVRRFFSARQRQTRHRICGYDSTKFSSRFCQSGAFLCENHTIATSNAIVHGERFLFCQEIRCNNKHSLNDILHSAKSNGFSFGKRDFREIAALLRCLGESKNLVETKRLHAFLKRRGYDCNTYIGNCVIQTYGECGSIDDARAAFEVIQSPNLHSYNILIHAYALNGRFEEASTMFDYMCKRNVISWTSIISSAAEQGFYSEAMNFFHRMESEGISPNKITLIGILEACSSLQEGFGIHISIVMRGYETDVIVATALIKMYGNFNGSSNAMYIFAAMPNKNVISWGAMITGLTQSGRAEEALEIFAEMSKQSVKLDEVIYVCVLNACSDHGAFKEGQSLHVKIIEDAFDRHIIVGNALITLYGRFGDLDGATVIFMKMPIRNTGTWSAIISACAQHGESAEALNFFHQMILEGFQPLIPTYVSVLDACGDVMAWEMGRTVHSTVVKHGMEMDTYIGNSLVNLYGKCGRVTEAKSAFVGLKQCDVISWNNIILAFSQAGYGNEALEYFCQMLNDGIEPNNMTLKLTMEACTGISKVKRTYETMVGNLCKRNSIVEAHLMKQYRGCIDNEASREDQQVFEQNSTQHWECIDTEASRVNQQVFNQNSMQVNTTSHLCKTSGNMQVSCFTYQTKLFEIKQNEIVCVTEKWDLYQRHLHDILASYPARKSFSSSNLAMDYYIGIIDILNHEGLLPEVEDLLKSAPTAAAITSWSSLLCASRFHGDLHRGWRAADHCIVLNKDSASPYSELLQLYAATG</sequence>
<evidence type="ECO:0000313" key="4">
    <source>
        <dbReference type="Proteomes" id="UP000825935"/>
    </source>
</evidence>
<dbReference type="InterPro" id="IPR002885">
    <property type="entry name" value="PPR_rpt"/>
</dbReference>
<dbReference type="Pfam" id="PF01535">
    <property type="entry name" value="PPR"/>
    <property type="match status" value="3"/>
</dbReference>
<feature type="repeat" description="PPR" evidence="2">
    <location>
        <begin position="159"/>
        <end position="189"/>
    </location>
</feature>
<feature type="repeat" description="PPR" evidence="2">
    <location>
        <begin position="389"/>
        <end position="423"/>
    </location>
</feature>
<dbReference type="FunFam" id="1.25.40.10:FF:000073">
    <property type="entry name" value="Pentatricopeptide repeat-containing protein chloroplastic"/>
    <property type="match status" value="2"/>
</dbReference>
<proteinExistence type="predicted"/>
<evidence type="ECO:0008006" key="5">
    <source>
        <dbReference type="Google" id="ProtNLM"/>
    </source>
</evidence>
<dbReference type="Pfam" id="PF13041">
    <property type="entry name" value="PPR_2"/>
    <property type="match status" value="3"/>
</dbReference>
<evidence type="ECO:0000256" key="2">
    <source>
        <dbReference type="PROSITE-ProRule" id="PRU00708"/>
    </source>
</evidence>
<dbReference type="InterPro" id="IPR011990">
    <property type="entry name" value="TPR-like_helical_dom_sf"/>
</dbReference>
<evidence type="ECO:0000313" key="3">
    <source>
        <dbReference type="EMBL" id="KAH7287184.1"/>
    </source>
</evidence>
<protein>
    <recommendedName>
        <fullName evidence="5">Pentatricopeptide repeat-containing protein</fullName>
    </recommendedName>
</protein>
<dbReference type="FunFam" id="1.25.40.10:FF:000442">
    <property type="entry name" value="Pentatricopeptide repeat-containing protein At3g49710"/>
    <property type="match status" value="1"/>
</dbReference>
<keyword evidence="4" id="KW-1185">Reference proteome</keyword>
<dbReference type="Pfam" id="PF12854">
    <property type="entry name" value="PPR_1"/>
    <property type="match status" value="1"/>
</dbReference>
<gene>
    <name evidence="3" type="ORF">KP509_32G042700</name>
</gene>
<dbReference type="EMBL" id="CM035437">
    <property type="protein sequence ID" value="KAH7287184.1"/>
    <property type="molecule type" value="Genomic_DNA"/>
</dbReference>
<dbReference type="GO" id="GO:0003723">
    <property type="term" value="F:RNA binding"/>
    <property type="evidence" value="ECO:0007669"/>
    <property type="project" value="InterPro"/>
</dbReference>
<organism evidence="3 4">
    <name type="scientific">Ceratopteris richardii</name>
    <name type="common">Triangle waterfern</name>
    <dbReference type="NCBI Taxonomy" id="49495"/>
    <lineage>
        <taxon>Eukaryota</taxon>
        <taxon>Viridiplantae</taxon>
        <taxon>Streptophyta</taxon>
        <taxon>Embryophyta</taxon>
        <taxon>Tracheophyta</taxon>
        <taxon>Polypodiopsida</taxon>
        <taxon>Polypodiidae</taxon>
        <taxon>Polypodiales</taxon>
        <taxon>Pteridineae</taxon>
        <taxon>Pteridaceae</taxon>
        <taxon>Parkerioideae</taxon>
        <taxon>Ceratopteris</taxon>
    </lineage>
</organism>
<accession>A0A8T2QUC9</accession>
<keyword evidence="1" id="KW-0677">Repeat</keyword>